<reference evidence="1 2" key="2">
    <citation type="journal article" date="2022" name="Mol. Ecol. Resour.">
        <title>The genomes of chicory, endive, great burdock and yacon provide insights into Asteraceae paleo-polyploidization history and plant inulin production.</title>
        <authorList>
            <person name="Fan W."/>
            <person name="Wang S."/>
            <person name="Wang H."/>
            <person name="Wang A."/>
            <person name="Jiang F."/>
            <person name="Liu H."/>
            <person name="Zhao H."/>
            <person name="Xu D."/>
            <person name="Zhang Y."/>
        </authorList>
    </citation>
    <scope>NUCLEOTIDE SEQUENCE [LARGE SCALE GENOMIC DNA]</scope>
    <source>
        <strain evidence="2">cv. Niubang</strain>
    </source>
</reference>
<evidence type="ECO:0000313" key="2">
    <source>
        <dbReference type="Proteomes" id="UP001055879"/>
    </source>
</evidence>
<organism evidence="1 2">
    <name type="scientific">Arctium lappa</name>
    <name type="common">Greater burdock</name>
    <name type="synonym">Lappa major</name>
    <dbReference type="NCBI Taxonomy" id="4217"/>
    <lineage>
        <taxon>Eukaryota</taxon>
        <taxon>Viridiplantae</taxon>
        <taxon>Streptophyta</taxon>
        <taxon>Embryophyta</taxon>
        <taxon>Tracheophyta</taxon>
        <taxon>Spermatophyta</taxon>
        <taxon>Magnoliopsida</taxon>
        <taxon>eudicotyledons</taxon>
        <taxon>Gunneridae</taxon>
        <taxon>Pentapetalae</taxon>
        <taxon>asterids</taxon>
        <taxon>campanulids</taxon>
        <taxon>Asterales</taxon>
        <taxon>Asteraceae</taxon>
        <taxon>Carduoideae</taxon>
        <taxon>Cardueae</taxon>
        <taxon>Arctiinae</taxon>
        <taxon>Arctium</taxon>
    </lineage>
</organism>
<reference evidence="2" key="1">
    <citation type="journal article" date="2022" name="Mol. Ecol. Resour.">
        <title>The genomes of chicory, endive, great burdock and yacon provide insights into Asteraceae palaeo-polyploidization history and plant inulin production.</title>
        <authorList>
            <person name="Fan W."/>
            <person name="Wang S."/>
            <person name="Wang H."/>
            <person name="Wang A."/>
            <person name="Jiang F."/>
            <person name="Liu H."/>
            <person name="Zhao H."/>
            <person name="Xu D."/>
            <person name="Zhang Y."/>
        </authorList>
    </citation>
    <scope>NUCLEOTIDE SEQUENCE [LARGE SCALE GENOMIC DNA]</scope>
    <source>
        <strain evidence="2">cv. Niubang</strain>
    </source>
</reference>
<dbReference type="EMBL" id="CM042062">
    <property type="protein sequence ID" value="KAI3669086.1"/>
    <property type="molecule type" value="Genomic_DNA"/>
</dbReference>
<evidence type="ECO:0000313" key="1">
    <source>
        <dbReference type="EMBL" id="KAI3669086.1"/>
    </source>
</evidence>
<proteinExistence type="predicted"/>
<sequence>MNPLPPSLLSTAMKTSDQKHLHVDGQVAPAVNLNNQLQMETSNGGHVDWYDDGCQPPSVSAMRPVVVSQPSGGGNQMSTGGQPPSLNDVGRRGASQTGESLTGNQPMVDEEEVVGMSLVGNRFRDVFPMMAYRKEN</sequence>
<dbReference type="Proteomes" id="UP001055879">
    <property type="component" value="Linkage Group LG16"/>
</dbReference>
<name>A0ACB8XLK2_ARCLA</name>
<protein>
    <submittedName>
        <fullName evidence="1">Uncharacterized protein</fullName>
    </submittedName>
</protein>
<keyword evidence="2" id="KW-1185">Reference proteome</keyword>
<gene>
    <name evidence="1" type="ORF">L6452_40309</name>
</gene>
<accession>A0ACB8XLK2</accession>
<comment type="caution">
    <text evidence="1">The sequence shown here is derived from an EMBL/GenBank/DDBJ whole genome shotgun (WGS) entry which is preliminary data.</text>
</comment>